<dbReference type="InterPro" id="IPR036259">
    <property type="entry name" value="MFS_trans_sf"/>
</dbReference>
<dbReference type="PANTHER" id="PTHR23501:SF107">
    <property type="entry name" value="TRANSPORTER, PUTATIVE (AFU_ORTHOLOGUE AFUA_7G04730)-RELATED"/>
    <property type="match status" value="1"/>
</dbReference>
<dbReference type="Pfam" id="PF07690">
    <property type="entry name" value="MFS_1"/>
    <property type="match status" value="1"/>
</dbReference>
<keyword evidence="4 6" id="KW-0472">Membrane</keyword>
<feature type="transmembrane region" description="Helical" evidence="6">
    <location>
        <begin position="306"/>
        <end position="329"/>
    </location>
</feature>
<dbReference type="AlphaFoldDB" id="A0AA97NP17"/>
<feature type="compositionally biased region" description="Basic and acidic residues" evidence="5">
    <location>
        <begin position="23"/>
        <end position="37"/>
    </location>
</feature>
<accession>A0AA97NP17</accession>
<gene>
    <name evidence="7" type="ORF">OOU_Y34scaffold00887g13</name>
</gene>
<evidence type="ECO:0000256" key="4">
    <source>
        <dbReference type="ARBA" id="ARBA00023136"/>
    </source>
</evidence>
<keyword evidence="3 6" id="KW-1133">Transmembrane helix</keyword>
<dbReference type="SUPFAM" id="SSF103473">
    <property type="entry name" value="MFS general substrate transporter"/>
    <property type="match status" value="2"/>
</dbReference>
<feature type="transmembrane region" description="Helical" evidence="6">
    <location>
        <begin position="142"/>
        <end position="160"/>
    </location>
</feature>
<protein>
    <recommendedName>
        <fullName evidence="8">MFS general substrate transporter</fullName>
    </recommendedName>
</protein>
<evidence type="ECO:0000256" key="6">
    <source>
        <dbReference type="SAM" id="Phobius"/>
    </source>
</evidence>
<dbReference type="Proteomes" id="UP000011086">
    <property type="component" value="Unassembled WGS sequence"/>
</dbReference>
<feature type="transmembrane region" description="Helical" evidence="6">
    <location>
        <begin position="73"/>
        <end position="91"/>
    </location>
</feature>
<dbReference type="InterPro" id="IPR011701">
    <property type="entry name" value="MFS"/>
</dbReference>
<proteinExistence type="predicted"/>
<dbReference type="PANTHER" id="PTHR23501">
    <property type="entry name" value="MAJOR FACILITATOR SUPERFAMILY"/>
    <property type="match status" value="1"/>
</dbReference>
<evidence type="ECO:0008006" key="8">
    <source>
        <dbReference type="Google" id="ProtNLM"/>
    </source>
</evidence>
<reference evidence="7" key="1">
    <citation type="journal article" date="2012" name="PLoS Genet.">
        <title>Comparative analysis of the genomes of two field isolates of the rice blast fungus Magnaporthe oryzae.</title>
        <authorList>
            <person name="Xue M."/>
            <person name="Yang J."/>
            <person name="Li Z."/>
            <person name="Hu S."/>
            <person name="Yao N."/>
            <person name="Dean R.A."/>
            <person name="Zhao W."/>
            <person name="Shen M."/>
            <person name="Zhang H."/>
            <person name="Li C."/>
            <person name="Liu L."/>
            <person name="Cao L."/>
            <person name="Xu X."/>
            <person name="Xing Y."/>
            <person name="Hsiang T."/>
            <person name="Zhang Z."/>
            <person name="Xu J.R."/>
            <person name="Peng Y.L."/>
        </authorList>
    </citation>
    <scope>NUCLEOTIDE SEQUENCE</scope>
    <source>
        <strain evidence="7">Y34</strain>
    </source>
</reference>
<feature type="transmembrane region" description="Helical" evidence="6">
    <location>
        <begin position="199"/>
        <end position="218"/>
    </location>
</feature>
<dbReference type="EMBL" id="JH793921">
    <property type="protein sequence ID" value="ELQ33763.1"/>
    <property type="molecule type" value="Genomic_DNA"/>
</dbReference>
<sequence length="1000" mass="109522">MSTPKEVGPLPVVSPTDGSEDNSSDKQASHDKEKTAGADDPTPEDEHDVNKDVELQHGVAKIQAITKAWTFKYLMLTYVLIYLSSYCHSMQQNMNSNLGPYVTSAFSRHGLLATVGIVARLSSGIAQIPMAKIGDIWGRMEIYILVHGLTSFGLMLMAVSNSIETYAAANVFWSVGSAGVGFVHTVLISDLTSLRNRMIIYSINSTAYIGNAFAGPIVAELFLKQSSFRWAFGAFAIIFPFFGASICVVLWLNLRRAKRQGLVPVRPSSGRTTVQSVVFYLNEFDGMFLVMTVCVMIEPRLLTGRLSASVVGMILLCGGLSIFLLPFSIVSYSPYGWTSAYIIFMIIFGFFLVIAFAFWERNYAVTPLVPWKSLNDRTILGAALTAGILFASAGTWDSYFSSYLQVVHQQSISQAGFISNIYTIASCTWGPIVGYLIRLTNHYKWIAMSAVPVALLSTGLLIHFRTPDTYIGYVIMCQVLKACANGTIIICEQLAVMSVVSHNQVAVMLALIGLATSVGSSVGRAISGGIWTNQLLPLLIEKLPEDARANATVIYGSLPVQLSYPFGSPARNAIVAAYGDVQRKMVIAGACLMPLALGAVFLWRNVNVKKTKQTAGQTWLNIWVSPHATILASGNLSKLIASLKPRPLTGKGNQPEPGTGAWLTHSHGPPTSSENVKYRRWRSSPSGKVLWVRGGSVTIGTEAKLAISNLLGQKDEVESCTRDQLYSGSTWHALEALICSQESCFLVIDALDECTPSPSDKDAQAAGADLMRKLTELTERSGLKLACFSRDDPTLNPLLQKSACITLRPDLVMSDVLAVFLKEYDRDPALPPGSRERAKRRVLKTADGSFLWAKLFLQYAKSVDDAEAIDMRLEACPAKPHDVYERMLLETSRLGGFGEEDTRLRRTVFVFLLGAQTPVTVPMLVDVLKIPERGAAARIQQLCKPLVHVSESRVEICHPSARGFLLGLHPRVTDTLPPFTLVECRELLEKCPGRFWRDDL</sequence>
<feature type="transmembrane region" description="Helical" evidence="6">
    <location>
        <begin position="379"/>
        <end position="396"/>
    </location>
</feature>
<feature type="transmembrane region" description="Helical" evidence="6">
    <location>
        <begin position="335"/>
        <end position="359"/>
    </location>
</feature>
<feature type="transmembrane region" description="Helical" evidence="6">
    <location>
        <begin position="166"/>
        <end position="187"/>
    </location>
</feature>
<keyword evidence="2 6" id="KW-0812">Transmembrane</keyword>
<evidence type="ECO:0000256" key="2">
    <source>
        <dbReference type="ARBA" id="ARBA00022692"/>
    </source>
</evidence>
<evidence type="ECO:0000256" key="3">
    <source>
        <dbReference type="ARBA" id="ARBA00022989"/>
    </source>
</evidence>
<feature type="transmembrane region" description="Helical" evidence="6">
    <location>
        <begin position="445"/>
        <end position="464"/>
    </location>
</feature>
<feature type="transmembrane region" description="Helical" evidence="6">
    <location>
        <begin position="416"/>
        <end position="438"/>
    </location>
</feature>
<evidence type="ECO:0000256" key="5">
    <source>
        <dbReference type="SAM" id="MobiDB-lite"/>
    </source>
</evidence>
<dbReference type="GO" id="GO:0022857">
    <property type="term" value="F:transmembrane transporter activity"/>
    <property type="evidence" value="ECO:0007669"/>
    <property type="project" value="InterPro"/>
</dbReference>
<comment type="subcellular location">
    <subcellularLocation>
        <location evidence="1">Membrane</location>
        <topology evidence="1">Multi-pass membrane protein</topology>
    </subcellularLocation>
</comment>
<feature type="transmembrane region" description="Helical" evidence="6">
    <location>
        <begin position="585"/>
        <end position="603"/>
    </location>
</feature>
<feature type="region of interest" description="Disordered" evidence="5">
    <location>
        <begin position="647"/>
        <end position="679"/>
    </location>
</feature>
<dbReference type="Gene3D" id="1.20.1250.20">
    <property type="entry name" value="MFS general substrate transporter like domains"/>
    <property type="match status" value="2"/>
</dbReference>
<name>A0AA97NP17_PYRO3</name>
<feature type="region of interest" description="Disordered" evidence="5">
    <location>
        <begin position="1"/>
        <end position="48"/>
    </location>
</feature>
<evidence type="ECO:0000256" key="1">
    <source>
        <dbReference type="ARBA" id="ARBA00004141"/>
    </source>
</evidence>
<dbReference type="GO" id="GO:0005886">
    <property type="term" value="C:plasma membrane"/>
    <property type="evidence" value="ECO:0007669"/>
    <property type="project" value="TreeGrafter"/>
</dbReference>
<organism evidence="7">
    <name type="scientific">Pyricularia oryzae (strain Y34)</name>
    <name type="common">Rice blast fungus</name>
    <name type="synonym">Magnaporthe oryzae</name>
    <dbReference type="NCBI Taxonomy" id="1143189"/>
    <lineage>
        <taxon>Eukaryota</taxon>
        <taxon>Fungi</taxon>
        <taxon>Dikarya</taxon>
        <taxon>Ascomycota</taxon>
        <taxon>Pezizomycotina</taxon>
        <taxon>Sordariomycetes</taxon>
        <taxon>Sordariomycetidae</taxon>
        <taxon>Magnaporthales</taxon>
        <taxon>Pyriculariaceae</taxon>
        <taxon>Pyricularia</taxon>
    </lineage>
</organism>
<evidence type="ECO:0000313" key="7">
    <source>
        <dbReference type="EMBL" id="ELQ33763.1"/>
    </source>
</evidence>
<feature type="transmembrane region" description="Helical" evidence="6">
    <location>
        <begin position="111"/>
        <end position="130"/>
    </location>
</feature>
<feature type="transmembrane region" description="Helical" evidence="6">
    <location>
        <begin position="230"/>
        <end position="252"/>
    </location>
</feature>
<feature type="transmembrane region" description="Helical" evidence="6">
    <location>
        <begin position="470"/>
        <end position="491"/>
    </location>
</feature>
<feature type="transmembrane region" description="Helical" evidence="6">
    <location>
        <begin position="503"/>
        <end position="526"/>
    </location>
</feature>